<evidence type="ECO:0000256" key="5">
    <source>
        <dbReference type="ARBA" id="ARBA00023242"/>
    </source>
</evidence>
<feature type="compositionally biased region" description="Polar residues" evidence="6">
    <location>
        <begin position="113"/>
        <end position="129"/>
    </location>
</feature>
<evidence type="ECO:0000313" key="8">
    <source>
        <dbReference type="Proteomes" id="UP001583172"/>
    </source>
</evidence>
<name>A0ABR3V6H8_HUMIN</name>
<gene>
    <name evidence="7" type="ORF">VTJ49DRAFT_4342</name>
</gene>
<feature type="compositionally biased region" description="Low complexity" evidence="6">
    <location>
        <begin position="501"/>
        <end position="511"/>
    </location>
</feature>
<feature type="region of interest" description="Disordered" evidence="6">
    <location>
        <begin position="376"/>
        <end position="407"/>
    </location>
</feature>
<keyword evidence="5" id="KW-0539">Nucleus</keyword>
<evidence type="ECO:0000256" key="1">
    <source>
        <dbReference type="ARBA" id="ARBA00004123"/>
    </source>
</evidence>
<feature type="compositionally biased region" description="Low complexity" evidence="6">
    <location>
        <begin position="378"/>
        <end position="387"/>
    </location>
</feature>
<protein>
    <submittedName>
        <fullName evidence="7">Uncharacterized protein</fullName>
    </submittedName>
</protein>
<accession>A0ABR3V6H8</accession>
<feature type="compositionally biased region" description="Low complexity" evidence="6">
    <location>
        <begin position="455"/>
        <end position="491"/>
    </location>
</feature>
<feature type="region of interest" description="Disordered" evidence="6">
    <location>
        <begin position="35"/>
        <end position="83"/>
    </location>
</feature>
<evidence type="ECO:0000256" key="3">
    <source>
        <dbReference type="ARBA" id="ARBA00023125"/>
    </source>
</evidence>
<dbReference type="PANTHER" id="PTHR31845:SF10">
    <property type="entry name" value="ZN(II)2CYS6 TRANSCRIPTION FACTOR (EUROFUNG)"/>
    <property type="match status" value="1"/>
</dbReference>
<feature type="region of interest" description="Disordered" evidence="6">
    <location>
        <begin position="454"/>
        <end position="516"/>
    </location>
</feature>
<evidence type="ECO:0000256" key="6">
    <source>
        <dbReference type="SAM" id="MobiDB-lite"/>
    </source>
</evidence>
<dbReference type="Proteomes" id="UP001583172">
    <property type="component" value="Unassembled WGS sequence"/>
</dbReference>
<feature type="region of interest" description="Disordered" evidence="6">
    <location>
        <begin position="101"/>
        <end position="167"/>
    </location>
</feature>
<evidence type="ECO:0000256" key="2">
    <source>
        <dbReference type="ARBA" id="ARBA00023015"/>
    </source>
</evidence>
<reference evidence="7 8" key="1">
    <citation type="journal article" date="2024" name="Commun. Biol.">
        <title>Comparative genomic analysis of thermophilic fungi reveals convergent evolutionary adaptations and gene losses.</title>
        <authorList>
            <person name="Steindorff A.S."/>
            <person name="Aguilar-Pontes M.V."/>
            <person name="Robinson A.J."/>
            <person name="Andreopoulos B."/>
            <person name="LaButti K."/>
            <person name="Kuo A."/>
            <person name="Mondo S."/>
            <person name="Riley R."/>
            <person name="Otillar R."/>
            <person name="Haridas S."/>
            <person name="Lipzen A."/>
            <person name="Grimwood J."/>
            <person name="Schmutz J."/>
            <person name="Clum A."/>
            <person name="Reid I.D."/>
            <person name="Moisan M.C."/>
            <person name="Butler G."/>
            <person name="Nguyen T.T.M."/>
            <person name="Dewar K."/>
            <person name="Conant G."/>
            <person name="Drula E."/>
            <person name="Henrissat B."/>
            <person name="Hansel C."/>
            <person name="Singer S."/>
            <person name="Hutchinson M.I."/>
            <person name="de Vries R.P."/>
            <person name="Natvig D.O."/>
            <person name="Powell A.J."/>
            <person name="Tsang A."/>
            <person name="Grigoriev I.V."/>
        </authorList>
    </citation>
    <scope>NUCLEOTIDE SEQUENCE [LARGE SCALE GENOMIC DNA]</scope>
    <source>
        <strain evidence="7 8">CBS 620.91</strain>
    </source>
</reference>
<keyword evidence="3" id="KW-0238">DNA-binding</keyword>
<organism evidence="7 8">
    <name type="scientific">Humicola insolens</name>
    <name type="common">Soft-rot fungus</name>
    <dbReference type="NCBI Taxonomy" id="85995"/>
    <lineage>
        <taxon>Eukaryota</taxon>
        <taxon>Fungi</taxon>
        <taxon>Dikarya</taxon>
        <taxon>Ascomycota</taxon>
        <taxon>Pezizomycotina</taxon>
        <taxon>Sordariomycetes</taxon>
        <taxon>Sordariomycetidae</taxon>
        <taxon>Sordariales</taxon>
        <taxon>Chaetomiaceae</taxon>
        <taxon>Mycothermus</taxon>
    </lineage>
</organism>
<dbReference type="PANTHER" id="PTHR31845">
    <property type="entry name" value="FINGER DOMAIN PROTEIN, PUTATIVE-RELATED"/>
    <property type="match status" value="1"/>
</dbReference>
<comment type="subcellular location">
    <subcellularLocation>
        <location evidence="1">Nucleus</location>
    </subcellularLocation>
</comment>
<dbReference type="EMBL" id="JAZGSY010000336">
    <property type="protein sequence ID" value="KAL1837031.1"/>
    <property type="molecule type" value="Genomic_DNA"/>
</dbReference>
<evidence type="ECO:0000256" key="4">
    <source>
        <dbReference type="ARBA" id="ARBA00023163"/>
    </source>
</evidence>
<evidence type="ECO:0000313" key="7">
    <source>
        <dbReference type="EMBL" id="KAL1837031.1"/>
    </source>
</evidence>
<sequence>MCPGEKQRKTPKPTRVAELERRLEDLTARIASVQRLGGAELDHQQQHGSRLPSHSPGMSVVGDPDDPLEPPQAFSGTQAFGGPAWEPSMGHVLFPSGPFFDHDVVHPNPQHGGDSTSGSMPFQGPTTGPQIPAVVAPMADHHHQSSSPQHHQQQTHHEHEHNPWPEGTEAETMLNTYRQRMQHLFPFVIVPPHLSSDQLQEQRPFLWKAVMVESCLFDGPRQDALGKQLLCEVGKAALIHPQKSLDLLHGLQMLIAWYHYNLDNFQMANLLFLARSITSSLCSDESDLEAGPDGKYSSECLERMRALAGTYYLVTITFTINKKPEALMNHPSMSYLAACCRVLHRQREHPTDELLVHLVRAQQLSQSIAQVFGRLKAGTTPTPGTGSESRRQQQQEQQQQQPSPALTKSLLDRVRTFASTLPPHIRTNVSHLQVAEMFVYENSLEDIFRSSRYPGMSGQSSQQQLLSMTATTRRTSPTLTPLPTPGTTTPQSGGGGGASGSGAATGTAARPSDSDITVDSERITMLWHCVRLVSSFMAARFSSDVEDYPCLTCLSSFHITYVFVMMLRLATLQVPGWDLARDLTRDLGSGLWGDDSDVAAGLFSWDAVFAGEAMDWIVDYT</sequence>
<keyword evidence="8" id="KW-1185">Reference proteome</keyword>
<keyword evidence="2" id="KW-0805">Transcription regulation</keyword>
<dbReference type="InterPro" id="IPR051089">
    <property type="entry name" value="prtT"/>
</dbReference>
<keyword evidence="4" id="KW-0804">Transcription</keyword>
<proteinExistence type="predicted"/>
<comment type="caution">
    <text evidence="7">The sequence shown here is derived from an EMBL/GenBank/DDBJ whole genome shotgun (WGS) entry which is preliminary data.</text>
</comment>